<evidence type="ECO:0000256" key="3">
    <source>
        <dbReference type="ARBA" id="ARBA00013379"/>
    </source>
</evidence>
<evidence type="ECO:0000256" key="7">
    <source>
        <dbReference type="ARBA" id="ARBA00031700"/>
    </source>
</evidence>
<gene>
    <name evidence="10" type="primary">NRM</name>
</gene>
<dbReference type="GO" id="GO:0005637">
    <property type="term" value="C:nuclear inner membrane"/>
    <property type="evidence" value="ECO:0007669"/>
    <property type="project" value="UniProtKB-SubCell"/>
</dbReference>
<reference evidence="10" key="1">
    <citation type="submission" date="2021-06" db="EMBL/GenBank/DDBJ databases">
        <authorList>
            <consortium name="Wellcome Sanger Institute Data Sharing"/>
        </authorList>
    </citation>
    <scope>NUCLEOTIDE SEQUENCE [LARGE SCALE GENOMIC DNA]</scope>
</reference>
<keyword evidence="5 9" id="KW-1133">Transmembrane helix</keyword>
<dbReference type="GeneTree" id="ENSGT00390000008146"/>
<feature type="transmembrane region" description="Helical" evidence="9">
    <location>
        <begin position="7"/>
        <end position="31"/>
    </location>
</feature>
<evidence type="ECO:0000256" key="8">
    <source>
        <dbReference type="ARBA" id="ARBA00032957"/>
    </source>
</evidence>
<evidence type="ECO:0000313" key="11">
    <source>
        <dbReference type="Proteomes" id="UP000694620"/>
    </source>
</evidence>
<dbReference type="Ensembl" id="ENSECRT00000002654.1">
    <property type="protein sequence ID" value="ENSECRP00000002614.1"/>
    <property type="gene ID" value="ENSECRG00000001783.1"/>
</dbReference>
<reference evidence="10" key="2">
    <citation type="submission" date="2025-08" db="UniProtKB">
        <authorList>
            <consortium name="Ensembl"/>
        </authorList>
    </citation>
    <scope>IDENTIFICATION</scope>
</reference>
<comment type="similarity">
    <text evidence="2">Belongs to the nurim family.</text>
</comment>
<organism evidence="10 11">
    <name type="scientific">Erpetoichthys calabaricus</name>
    <name type="common">Rope fish</name>
    <name type="synonym">Calamoichthys calabaricus</name>
    <dbReference type="NCBI Taxonomy" id="27687"/>
    <lineage>
        <taxon>Eukaryota</taxon>
        <taxon>Metazoa</taxon>
        <taxon>Chordata</taxon>
        <taxon>Craniata</taxon>
        <taxon>Vertebrata</taxon>
        <taxon>Euteleostomi</taxon>
        <taxon>Actinopterygii</taxon>
        <taxon>Polypteriformes</taxon>
        <taxon>Polypteridae</taxon>
        <taxon>Erpetoichthys</taxon>
    </lineage>
</organism>
<keyword evidence="6 9" id="KW-0472">Membrane</keyword>
<protein>
    <recommendedName>
        <fullName evidence="3">Nurim</fullName>
    </recommendedName>
    <alternativeName>
        <fullName evidence="8">Nuclear envelope membrane protein</fullName>
    </alternativeName>
    <alternativeName>
        <fullName evidence="7">Nuclear rim protein</fullName>
    </alternativeName>
</protein>
<dbReference type="Proteomes" id="UP000694620">
    <property type="component" value="Chromosome 3"/>
</dbReference>
<name>A0A8C4RIW7_ERPCA</name>
<keyword evidence="4 9" id="KW-0812">Transmembrane</keyword>
<comment type="subcellular location">
    <subcellularLocation>
        <location evidence="1">Nucleus inner membrane</location>
        <topology evidence="1">Multi-pass membrane protein</topology>
    </subcellularLocation>
</comment>
<dbReference type="AlphaFoldDB" id="A0A8C4RIW7"/>
<evidence type="ECO:0000256" key="1">
    <source>
        <dbReference type="ARBA" id="ARBA00004473"/>
    </source>
</evidence>
<evidence type="ECO:0000256" key="4">
    <source>
        <dbReference type="ARBA" id="ARBA00022692"/>
    </source>
</evidence>
<evidence type="ECO:0000256" key="9">
    <source>
        <dbReference type="SAM" id="Phobius"/>
    </source>
</evidence>
<dbReference type="PANTHER" id="PTHR31040:SF1">
    <property type="entry name" value="NURIM"/>
    <property type="match status" value="1"/>
</dbReference>
<feature type="transmembrane region" description="Helical" evidence="9">
    <location>
        <begin position="138"/>
        <end position="161"/>
    </location>
</feature>
<dbReference type="InterPro" id="IPR033580">
    <property type="entry name" value="Nurim-like"/>
</dbReference>
<feature type="transmembrane region" description="Helical" evidence="9">
    <location>
        <begin position="72"/>
        <end position="90"/>
    </location>
</feature>
<reference evidence="10" key="3">
    <citation type="submission" date="2025-09" db="UniProtKB">
        <authorList>
            <consortium name="Ensembl"/>
        </authorList>
    </citation>
    <scope>IDENTIFICATION</scope>
</reference>
<dbReference type="PANTHER" id="PTHR31040">
    <property type="entry name" value="NURIM"/>
    <property type="match status" value="1"/>
</dbReference>
<keyword evidence="11" id="KW-1185">Reference proteome</keyword>
<accession>A0A8C4RIW7</accession>
<evidence type="ECO:0000256" key="2">
    <source>
        <dbReference type="ARBA" id="ARBA00010631"/>
    </source>
</evidence>
<evidence type="ECO:0000256" key="5">
    <source>
        <dbReference type="ARBA" id="ARBA00022989"/>
    </source>
</evidence>
<evidence type="ECO:0000256" key="6">
    <source>
        <dbReference type="ARBA" id="ARBA00023136"/>
    </source>
</evidence>
<proteinExistence type="inferred from homology"/>
<evidence type="ECO:0000313" key="10">
    <source>
        <dbReference type="Ensembl" id="ENSECRP00000002614.1"/>
    </source>
</evidence>
<feature type="transmembrane region" description="Helical" evidence="9">
    <location>
        <begin position="205"/>
        <end position="230"/>
    </location>
</feature>
<sequence length="315" mass="36134">GAPTRGVCLAFIALCNFVFVFGTGVEFVRFISFRVIYHNNHGVASQSKEESSREWGESLRDPKVLGPLTQDFFLLLLFVVQHSLLASASVKRWCQAIFGRAFYVFTTSLSLQVMIRYWQPVQNAPLLWNASTAPWDTWVPLLCFILHFICWLIIFSIVLIFDYPELMGIKQVYYHCLGLEDPLSLKSPRAQRLYAHLRHPVYLELYVVLWIVPSLSLDCVLLATMLTLYLSCGHSLDNLDYAYLCAQLHNKLDLFTHQEMEAPPPTSVNIGDPKNNNNERFITIYSSLLKTQSARHQEYISTSCQLTFELGFLPH</sequence>
<feature type="transmembrane region" description="Helical" evidence="9">
    <location>
        <begin position="97"/>
        <end position="118"/>
    </location>
</feature>